<dbReference type="InterPro" id="IPR000524">
    <property type="entry name" value="Tscrpt_reg_HTH_GntR"/>
</dbReference>
<feature type="domain" description="HTH gntR-type" evidence="6">
    <location>
        <begin position="16"/>
        <end position="84"/>
    </location>
</feature>
<gene>
    <name evidence="7" type="ORF">POL25_26295</name>
</gene>
<evidence type="ECO:0000313" key="8">
    <source>
        <dbReference type="Proteomes" id="UP001221686"/>
    </source>
</evidence>
<dbReference type="InterPro" id="IPR015421">
    <property type="entry name" value="PyrdxlP-dep_Trfase_major"/>
</dbReference>
<dbReference type="SMART" id="SM00345">
    <property type="entry name" value="HTH_GNTR"/>
    <property type="match status" value="1"/>
</dbReference>
<dbReference type="PANTHER" id="PTHR46577">
    <property type="entry name" value="HTH-TYPE TRANSCRIPTIONAL REGULATORY PROTEIN GABR"/>
    <property type="match status" value="1"/>
</dbReference>
<evidence type="ECO:0000259" key="6">
    <source>
        <dbReference type="PROSITE" id="PS50949"/>
    </source>
</evidence>
<dbReference type="RefSeq" id="WP_272088948.1">
    <property type="nucleotide sequence ID" value="NZ_JAQNDL010000003.1"/>
</dbReference>
<name>A0ABT5E4V5_9BACT</name>
<dbReference type="GO" id="GO:0008483">
    <property type="term" value="F:transaminase activity"/>
    <property type="evidence" value="ECO:0007669"/>
    <property type="project" value="UniProtKB-KW"/>
</dbReference>
<sequence length="478" mass="51711">MSATAFPLTLDPSEDTPYYRQIYARVRDAVAAGRLRPGDRVPSIRGLASDLGLARGTVEAAYDLLIGEGYLLPQGQAGTRVAAIGPHAARLGRPRPAGPAAALPDRRSVRPFQLGLPALDAFPHALWSRLTGRRLRDATRLDDGYPAPAGDPRLREAIAAHLALSRGLRCAPAQVFVTAGYRHTLDLVARTLLRLDDAVWVEDPGYPPTRLLVEAHGARAVPVPVDAEGLRVAEGRRCAARARLAVVTPSHQAPLGVALALPRRLELLAWAAGAGARVLEDDYDGEYRYEGRPLPALASLDREGVVYYAGTFSKVLLPALRLAYVVVPERDVPRFEATCAAFHGGCPQLVQAVVADFMREGHFARHVKKMRGLYARRRAAVVDALRAVFGARLRVELQAGGMHLLVRLPGRADDRELARAADRAGLALQAMSDWQHEQPVEPGLLLGFTNVASPAAARTLAEELRAAWRPAPPRRRAG</sequence>
<comment type="caution">
    <text evidence="7">The sequence shown here is derived from an EMBL/GenBank/DDBJ whole genome shotgun (WGS) entry which is preliminary data.</text>
</comment>
<keyword evidence="5" id="KW-0804">Transcription</keyword>
<organism evidence="7 8">
    <name type="scientific">Nannocystis bainbridge</name>
    <dbReference type="NCBI Taxonomy" id="2995303"/>
    <lineage>
        <taxon>Bacteria</taxon>
        <taxon>Pseudomonadati</taxon>
        <taxon>Myxococcota</taxon>
        <taxon>Polyangia</taxon>
        <taxon>Nannocystales</taxon>
        <taxon>Nannocystaceae</taxon>
        <taxon>Nannocystis</taxon>
    </lineage>
</organism>
<comment type="similarity">
    <text evidence="1">In the C-terminal section; belongs to the class-I pyridoxal-phosphate-dependent aminotransferase family.</text>
</comment>
<keyword evidence="7" id="KW-0032">Aminotransferase</keyword>
<dbReference type="InterPro" id="IPR004839">
    <property type="entry name" value="Aminotransferase_I/II_large"/>
</dbReference>
<dbReference type="CDD" id="cd00609">
    <property type="entry name" value="AAT_like"/>
    <property type="match status" value="1"/>
</dbReference>
<dbReference type="InterPro" id="IPR036390">
    <property type="entry name" value="WH_DNA-bd_sf"/>
</dbReference>
<evidence type="ECO:0000313" key="7">
    <source>
        <dbReference type="EMBL" id="MDC0720440.1"/>
    </source>
</evidence>
<dbReference type="CDD" id="cd07377">
    <property type="entry name" value="WHTH_GntR"/>
    <property type="match status" value="1"/>
</dbReference>
<dbReference type="SUPFAM" id="SSF46785">
    <property type="entry name" value="Winged helix' DNA-binding domain"/>
    <property type="match status" value="1"/>
</dbReference>
<dbReference type="InterPro" id="IPR015424">
    <property type="entry name" value="PyrdxlP-dep_Trfase"/>
</dbReference>
<keyword evidence="4" id="KW-0238">DNA-binding</keyword>
<dbReference type="PANTHER" id="PTHR46577:SF1">
    <property type="entry name" value="HTH-TYPE TRANSCRIPTIONAL REGULATORY PROTEIN GABR"/>
    <property type="match status" value="1"/>
</dbReference>
<proteinExistence type="inferred from homology"/>
<dbReference type="Pfam" id="PF00392">
    <property type="entry name" value="GntR"/>
    <property type="match status" value="1"/>
</dbReference>
<dbReference type="InterPro" id="IPR036388">
    <property type="entry name" value="WH-like_DNA-bd_sf"/>
</dbReference>
<protein>
    <submittedName>
        <fullName evidence="7">PLP-dependent aminotransferase family protein</fullName>
    </submittedName>
</protein>
<dbReference type="Proteomes" id="UP001221686">
    <property type="component" value="Unassembled WGS sequence"/>
</dbReference>
<keyword evidence="8" id="KW-1185">Reference proteome</keyword>
<dbReference type="Gene3D" id="1.10.10.10">
    <property type="entry name" value="Winged helix-like DNA-binding domain superfamily/Winged helix DNA-binding domain"/>
    <property type="match status" value="1"/>
</dbReference>
<dbReference type="PROSITE" id="PS50949">
    <property type="entry name" value="HTH_GNTR"/>
    <property type="match status" value="1"/>
</dbReference>
<dbReference type="InterPro" id="IPR051446">
    <property type="entry name" value="HTH_trans_reg/aminotransferase"/>
</dbReference>
<evidence type="ECO:0000256" key="5">
    <source>
        <dbReference type="ARBA" id="ARBA00023163"/>
    </source>
</evidence>
<dbReference type="Pfam" id="PF00155">
    <property type="entry name" value="Aminotran_1_2"/>
    <property type="match status" value="1"/>
</dbReference>
<evidence type="ECO:0000256" key="3">
    <source>
        <dbReference type="ARBA" id="ARBA00023015"/>
    </source>
</evidence>
<evidence type="ECO:0000256" key="1">
    <source>
        <dbReference type="ARBA" id="ARBA00005384"/>
    </source>
</evidence>
<accession>A0ABT5E4V5</accession>
<evidence type="ECO:0000256" key="2">
    <source>
        <dbReference type="ARBA" id="ARBA00022898"/>
    </source>
</evidence>
<reference evidence="7 8" key="1">
    <citation type="submission" date="2022-11" db="EMBL/GenBank/DDBJ databases">
        <title>Minimal conservation of predation-associated metabolite biosynthetic gene clusters underscores biosynthetic potential of Myxococcota including descriptions for ten novel species: Archangium lansinium sp. nov., Myxococcus landrumus sp. nov., Nannocystis bai.</title>
        <authorList>
            <person name="Ahearne A."/>
            <person name="Stevens C."/>
            <person name="Dowd S."/>
        </authorList>
    </citation>
    <scope>NUCLEOTIDE SEQUENCE [LARGE SCALE GENOMIC DNA]</scope>
    <source>
        <strain evidence="7 8">BB15-2</strain>
    </source>
</reference>
<keyword evidence="2" id="KW-0663">Pyridoxal phosphate</keyword>
<keyword evidence="3" id="KW-0805">Transcription regulation</keyword>
<dbReference type="EMBL" id="JAQNDL010000003">
    <property type="protein sequence ID" value="MDC0720440.1"/>
    <property type="molecule type" value="Genomic_DNA"/>
</dbReference>
<evidence type="ECO:0000256" key="4">
    <source>
        <dbReference type="ARBA" id="ARBA00023125"/>
    </source>
</evidence>
<keyword evidence="7" id="KW-0808">Transferase</keyword>
<dbReference type="SUPFAM" id="SSF53383">
    <property type="entry name" value="PLP-dependent transferases"/>
    <property type="match status" value="1"/>
</dbReference>
<dbReference type="Gene3D" id="3.40.640.10">
    <property type="entry name" value="Type I PLP-dependent aspartate aminotransferase-like (Major domain)"/>
    <property type="match status" value="1"/>
</dbReference>